<evidence type="ECO:0000256" key="1">
    <source>
        <dbReference type="SAM" id="Coils"/>
    </source>
</evidence>
<protein>
    <submittedName>
        <fullName evidence="2">Uncharacterized protein</fullName>
    </submittedName>
</protein>
<evidence type="ECO:0000313" key="3">
    <source>
        <dbReference type="Proteomes" id="UP000018144"/>
    </source>
</evidence>
<dbReference type="OrthoDB" id="5505266at2759"/>
<organism evidence="2 3">
    <name type="scientific">Pyronema omphalodes (strain CBS 100304)</name>
    <name type="common">Pyronema confluens</name>
    <dbReference type="NCBI Taxonomy" id="1076935"/>
    <lineage>
        <taxon>Eukaryota</taxon>
        <taxon>Fungi</taxon>
        <taxon>Dikarya</taxon>
        <taxon>Ascomycota</taxon>
        <taxon>Pezizomycotina</taxon>
        <taxon>Pezizomycetes</taxon>
        <taxon>Pezizales</taxon>
        <taxon>Pyronemataceae</taxon>
        <taxon>Pyronema</taxon>
    </lineage>
</organism>
<feature type="coiled-coil region" evidence="1">
    <location>
        <begin position="17"/>
        <end position="44"/>
    </location>
</feature>
<gene>
    <name evidence="2" type="ORF">PCON_01795</name>
</gene>
<reference evidence="2 3" key="1">
    <citation type="journal article" date="2013" name="PLoS Genet.">
        <title>The genome and development-dependent transcriptomes of Pyronema confluens: a window into fungal evolution.</title>
        <authorList>
            <person name="Traeger S."/>
            <person name="Altegoer F."/>
            <person name="Freitag M."/>
            <person name="Gabaldon T."/>
            <person name="Kempken F."/>
            <person name="Kumar A."/>
            <person name="Marcet-Houben M."/>
            <person name="Poggeler S."/>
            <person name="Stajich J.E."/>
            <person name="Nowrousian M."/>
        </authorList>
    </citation>
    <scope>NUCLEOTIDE SEQUENCE [LARGE SCALE GENOMIC DNA]</scope>
    <source>
        <strain evidence="3">CBS 100304</strain>
        <tissue evidence="2">Vegetative mycelium</tissue>
    </source>
</reference>
<dbReference type="EMBL" id="HF935197">
    <property type="protein sequence ID" value="CCX04305.1"/>
    <property type="molecule type" value="Genomic_DNA"/>
</dbReference>
<evidence type="ECO:0000313" key="2">
    <source>
        <dbReference type="EMBL" id="CCX04305.1"/>
    </source>
</evidence>
<dbReference type="eggNOG" id="ENOG502RVMA">
    <property type="taxonomic scope" value="Eukaryota"/>
</dbReference>
<feature type="coiled-coil region" evidence="1">
    <location>
        <begin position="165"/>
        <end position="207"/>
    </location>
</feature>
<sequence>MEVSTLPKITPEMVKQIQQLEGQKTSLEKEVEFLRQKEIHLQKEVDKTGQDVFSKDMAMVLKRYYEMEEQFGQMKKEIKQDVKNVLAKKEKKIVQQVQGHLVETEKRMQGNFVDNVKKMQEHVEKRLGETEDHFKQQSAGRVIENEKQIQQKVKESIVEHGQKIRKQLDKCLEDNEKKMQEHEKEVKQQVNQRIEENEKKMKEQTDIILTSDSLMKEATHKAVDAHTIVLGETVNEQGYFTTMIPMKRLPDNMVQITGAYGGGCLYVELDKIKTYDDFKNLIRSVWGLDLKLVGNSSYLIDGWASYFDVNWPGPYLKFKRIIITPYYNCPEEHLVNCTT</sequence>
<name>U4L2K5_PYROM</name>
<proteinExistence type="predicted"/>
<keyword evidence="3" id="KW-1185">Reference proteome</keyword>
<accession>U4L2K5</accession>
<dbReference type="Proteomes" id="UP000018144">
    <property type="component" value="Unassembled WGS sequence"/>
</dbReference>
<dbReference type="AlphaFoldDB" id="U4L2K5"/>
<keyword evidence="1" id="KW-0175">Coiled coil</keyword>